<evidence type="ECO:0008006" key="4">
    <source>
        <dbReference type="Google" id="ProtNLM"/>
    </source>
</evidence>
<keyword evidence="3" id="KW-1185">Reference proteome</keyword>
<dbReference type="Proteomes" id="UP001244341">
    <property type="component" value="Chromosome 10b"/>
</dbReference>
<protein>
    <recommendedName>
        <fullName evidence="4">Dirigent protein</fullName>
    </recommendedName>
</protein>
<dbReference type="Gene3D" id="2.40.480.10">
    <property type="entry name" value="Allene oxide cyclase-like"/>
    <property type="match status" value="1"/>
</dbReference>
<evidence type="ECO:0000313" key="2">
    <source>
        <dbReference type="EMBL" id="WIA19412.1"/>
    </source>
</evidence>
<evidence type="ECO:0000256" key="1">
    <source>
        <dbReference type="SAM" id="SignalP"/>
    </source>
</evidence>
<feature type="signal peptide" evidence="1">
    <location>
        <begin position="1"/>
        <end position="24"/>
    </location>
</feature>
<proteinExistence type="predicted"/>
<feature type="chain" id="PRO_5047234824" description="Dirigent protein" evidence="1">
    <location>
        <begin position="25"/>
        <end position="201"/>
    </location>
</feature>
<keyword evidence="1" id="KW-0732">Signal</keyword>
<accession>A0ABY8UGG7</accession>
<name>A0ABY8UGG7_TETOB</name>
<reference evidence="2 3" key="1">
    <citation type="submission" date="2023-05" db="EMBL/GenBank/DDBJ databases">
        <title>A 100% complete, gapless, phased diploid assembly of the Scenedesmus obliquus UTEX 3031 genome.</title>
        <authorList>
            <person name="Biondi T.C."/>
            <person name="Hanschen E.R."/>
            <person name="Kwon T."/>
            <person name="Eng W."/>
            <person name="Kruse C.P.S."/>
            <person name="Koehler S.I."/>
            <person name="Kunde Y."/>
            <person name="Gleasner C.D."/>
            <person name="You Mak K.T."/>
            <person name="Polle J."/>
            <person name="Hovde B.T."/>
            <person name="Starkenburg S.R."/>
        </authorList>
    </citation>
    <scope>NUCLEOTIDE SEQUENCE [LARGE SCALE GENOMIC DNA]</scope>
    <source>
        <strain evidence="2 3">DOE0152z</strain>
    </source>
</reference>
<dbReference type="InterPro" id="IPR044859">
    <property type="entry name" value="Allene_oxi_cyc_Dirigent"/>
</dbReference>
<dbReference type="EMBL" id="CP126217">
    <property type="protein sequence ID" value="WIA19412.1"/>
    <property type="molecule type" value="Genomic_DNA"/>
</dbReference>
<sequence length="201" mass="21900">MAPRAAHLLLCAICLASVAFGASAQSANHYKPRDPPLGSRSTFNPATKHFEPVTSDKSYTYYRLAININETFYDFFDSDPKVPTLYTMVASGDVFDNTTAAKVGTFDMNGITTYLNADKTLSYMATMAVELGPNGDDTIFVKAALERANLNVEIMDFDAAVVGGTGRYKGATGEVFFSGTQFTTPVNLYVAEFAVPKFKRF</sequence>
<evidence type="ECO:0000313" key="3">
    <source>
        <dbReference type="Proteomes" id="UP001244341"/>
    </source>
</evidence>
<gene>
    <name evidence="2" type="ORF">OEZ85_004032</name>
</gene>
<organism evidence="2 3">
    <name type="scientific">Tetradesmus obliquus</name>
    <name type="common">Green alga</name>
    <name type="synonym">Acutodesmus obliquus</name>
    <dbReference type="NCBI Taxonomy" id="3088"/>
    <lineage>
        <taxon>Eukaryota</taxon>
        <taxon>Viridiplantae</taxon>
        <taxon>Chlorophyta</taxon>
        <taxon>core chlorophytes</taxon>
        <taxon>Chlorophyceae</taxon>
        <taxon>CS clade</taxon>
        <taxon>Sphaeropleales</taxon>
        <taxon>Scenedesmaceae</taxon>
        <taxon>Tetradesmus</taxon>
    </lineage>
</organism>